<proteinExistence type="predicted"/>
<evidence type="ECO:0000313" key="2">
    <source>
        <dbReference type="EMBL" id="SFB56164.1"/>
    </source>
</evidence>
<accession>A0A1I1C0K5</accession>
<dbReference type="NCBIfam" id="TIGR04183">
    <property type="entry name" value="Por_Secre_tail"/>
    <property type="match status" value="1"/>
</dbReference>
<dbReference type="RefSeq" id="WP_092900616.1">
    <property type="nucleotide sequence ID" value="NZ_CAXBKE010000021.1"/>
</dbReference>
<dbReference type="OrthoDB" id="1522390at2"/>
<dbReference type="Proteomes" id="UP000198790">
    <property type="component" value="Unassembled WGS sequence"/>
</dbReference>
<dbReference type="STRING" id="237018.SAMN04489723_12044"/>
<evidence type="ECO:0000259" key="1">
    <source>
        <dbReference type="Pfam" id="PF18962"/>
    </source>
</evidence>
<sequence length="238" mass="27336">MKRLLILFTWLWLLAPLIAEAQQVRVLSEGLEFRGDLGSTQRKTVILQNETNQSKTYLLKSLRGNIGSSQRVKICIGEQCYDPKKDLAKIKLTLEPGELLTDLYLDFEMGIVETRGSFDLSFVNESNLRDLFVVEARYEVDDPAIKVDEFDYKDIVLSDVYPNPSVRMAQFDYKFKNQSVKARISINSFIGNPVAEYTLDPERNTLPINVSDFNPGIYFYTLFLDNKNIVTKKLVVKK</sequence>
<evidence type="ECO:0000313" key="3">
    <source>
        <dbReference type="Proteomes" id="UP000198790"/>
    </source>
</evidence>
<dbReference type="AlphaFoldDB" id="A0A1I1C0K5"/>
<feature type="domain" description="Secretion system C-terminal sorting" evidence="1">
    <location>
        <begin position="160"/>
        <end position="236"/>
    </location>
</feature>
<keyword evidence="3" id="KW-1185">Reference proteome</keyword>
<dbReference type="EMBL" id="FOKK01000020">
    <property type="protein sequence ID" value="SFB56164.1"/>
    <property type="molecule type" value="Genomic_DNA"/>
</dbReference>
<protein>
    <submittedName>
        <fullName evidence="2">Por secretion system C-terminal sorting domain-containing protein</fullName>
    </submittedName>
</protein>
<gene>
    <name evidence="2" type="ORF">SAMN04489723_12044</name>
</gene>
<name>A0A1I1C0K5_9BACT</name>
<dbReference type="InterPro" id="IPR026444">
    <property type="entry name" value="Secre_tail"/>
</dbReference>
<reference evidence="2 3" key="1">
    <citation type="submission" date="2016-10" db="EMBL/GenBank/DDBJ databases">
        <authorList>
            <person name="de Groot N.N."/>
        </authorList>
    </citation>
    <scope>NUCLEOTIDE SEQUENCE [LARGE SCALE GENOMIC DNA]</scope>
    <source>
        <strain evidence="2 3">DSM 23399</strain>
    </source>
</reference>
<organism evidence="2 3">
    <name type="scientific">Algoriphagus aquimarinus</name>
    <dbReference type="NCBI Taxonomy" id="237018"/>
    <lineage>
        <taxon>Bacteria</taxon>
        <taxon>Pseudomonadati</taxon>
        <taxon>Bacteroidota</taxon>
        <taxon>Cytophagia</taxon>
        <taxon>Cytophagales</taxon>
        <taxon>Cyclobacteriaceae</taxon>
        <taxon>Algoriphagus</taxon>
    </lineage>
</organism>
<dbReference type="Pfam" id="PF18962">
    <property type="entry name" value="Por_Secre_tail"/>
    <property type="match status" value="1"/>
</dbReference>